<feature type="domain" description="CSD" evidence="1">
    <location>
        <begin position="1"/>
        <end position="67"/>
    </location>
</feature>
<organism evidence="2 3">
    <name type="scientific">Anaeromyxobacter paludicola</name>
    <dbReference type="NCBI Taxonomy" id="2918171"/>
    <lineage>
        <taxon>Bacteria</taxon>
        <taxon>Pseudomonadati</taxon>
        <taxon>Myxococcota</taxon>
        <taxon>Myxococcia</taxon>
        <taxon>Myxococcales</taxon>
        <taxon>Cystobacterineae</taxon>
        <taxon>Anaeromyxobacteraceae</taxon>
        <taxon>Anaeromyxobacter</taxon>
    </lineage>
</organism>
<evidence type="ECO:0000313" key="3">
    <source>
        <dbReference type="Proteomes" id="UP001162734"/>
    </source>
</evidence>
<evidence type="ECO:0000313" key="2">
    <source>
        <dbReference type="EMBL" id="BDG10055.1"/>
    </source>
</evidence>
<keyword evidence="3" id="KW-1185">Reference proteome</keyword>
<dbReference type="InterPro" id="IPR002059">
    <property type="entry name" value="CSP_DNA-bd"/>
</dbReference>
<dbReference type="SUPFAM" id="SSF50249">
    <property type="entry name" value="Nucleic acid-binding proteins"/>
    <property type="match status" value="1"/>
</dbReference>
<dbReference type="InterPro" id="IPR011129">
    <property type="entry name" value="CSD"/>
</dbReference>
<protein>
    <recommendedName>
        <fullName evidence="1">CSD domain-containing protein</fullName>
    </recommendedName>
</protein>
<dbReference type="SMART" id="SM00357">
    <property type="entry name" value="CSP"/>
    <property type="match status" value="1"/>
</dbReference>
<dbReference type="PRINTS" id="PR00050">
    <property type="entry name" value="COLDSHOCK"/>
</dbReference>
<dbReference type="InterPro" id="IPR050181">
    <property type="entry name" value="Cold_shock_domain"/>
</dbReference>
<dbReference type="Pfam" id="PF00313">
    <property type="entry name" value="CSD"/>
    <property type="match status" value="1"/>
</dbReference>
<dbReference type="PROSITE" id="PS51857">
    <property type="entry name" value="CSD_2"/>
    <property type="match status" value="1"/>
</dbReference>
<dbReference type="Gene3D" id="2.40.50.140">
    <property type="entry name" value="Nucleic acid-binding proteins"/>
    <property type="match status" value="1"/>
</dbReference>
<dbReference type="PANTHER" id="PTHR11544">
    <property type="entry name" value="COLD SHOCK DOMAIN CONTAINING PROTEINS"/>
    <property type="match status" value="1"/>
</dbReference>
<dbReference type="EMBL" id="AP025592">
    <property type="protein sequence ID" value="BDG10055.1"/>
    <property type="molecule type" value="Genomic_DNA"/>
</dbReference>
<accession>A0ABN6N9Y6</accession>
<evidence type="ECO:0000259" key="1">
    <source>
        <dbReference type="PROSITE" id="PS51857"/>
    </source>
</evidence>
<dbReference type="CDD" id="cd04458">
    <property type="entry name" value="CSP_CDS"/>
    <property type="match status" value="1"/>
</dbReference>
<dbReference type="Proteomes" id="UP001162734">
    <property type="component" value="Chromosome"/>
</dbReference>
<proteinExistence type="predicted"/>
<sequence>MVQGTVKWFDLERGFGYLAQDAGGEDVFCHFSVILADGCHRELAEGQKVEFEVFDRAEGLVAGNVRRVFDDTGALVTVLCGDAVQIRALPYRRRSLAPMAERLRAYGEVRASDYLVRLRAPPHELTLFDDGRAIIKGTNDESLARSLVAEWLGVRIPE</sequence>
<reference evidence="3" key="1">
    <citation type="journal article" date="2022" name="Int. J. Syst. Evol. Microbiol.">
        <title>Anaeromyxobacter oryzae sp. nov., Anaeromyxobacter diazotrophicus sp. nov. and Anaeromyxobacter paludicola sp. nov., isolated from paddy soils.</title>
        <authorList>
            <person name="Itoh H."/>
            <person name="Xu Z."/>
            <person name="Mise K."/>
            <person name="Masuda Y."/>
            <person name="Ushijima N."/>
            <person name="Hayakawa C."/>
            <person name="Shiratori Y."/>
            <person name="Senoo K."/>
        </authorList>
    </citation>
    <scope>NUCLEOTIDE SEQUENCE [LARGE SCALE GENOMIC DNA]</scope>
    <source>
        <strain evidence="3">Red630</strain>
    </source>
</reference>
<dbReference type="InterPro" id="IPR012340">
    <property type="entry name" value="NA-bd_OB-fold"/>
</dbReference>
<name>A0ABN6N9Y6_9BACT</name>
<gene>
    <name evidence="2" type="ORF">AMPC_31680</name>
</gene>